<reference evidence="6" key="1">
    <citation type="journal article" date="2023" name="IScience">
        <title>Live-bearing cockroach genome reveals convergent evolutionary mechanisms linked to viviparity in insects and beyond.</title>
        <authorList>
            <person name="Fouks B."/>
            <person name="Harrison M.C."/>
            <person name="Mikhailova A.A."/>
            <person name="Marchal E."/>
            <person name="English S."/>
            <person name="Carruthers M."/>
            <person name="Jennings E.C."/>
            <person name="Chiamaka E.L."/>
            <person name="Frigard R.A."/>
            <person name="Pippel M."/>
            <person name="Attardo G.M."/>
            <person name="Benoit J.B."/>
            <person name="Bornberg-Bauer E."/>
            <person name="Tobe S.S."/>
        </authorList>
    </citation>
    <scope>NUCLEOTIDE SEQUENCE</scope>
    <source>
        <strain evidence="6">Stay&amp;Tobe</strain>
    </source>
</reference>
<dbReference type="GO" id="GO:0016042">
    <property type="term" value="P:lipid catabolic process"/>
    <property type="evidence" value="ECO:0007669"/>
    <property type="project" value="TreeGrafter"/>
</dbReference>
<dbReference type="EMBL" id="JASPKZ010001049">
    <property type="protein sequence ID" value="KAJ9598799.1"/>
    <property type="molecule type" value="Genomic_DNA"/>
</dbReference>
<evidence type="ECO:0000256" key="2">
    <source>
        <dbReference type="ARBA" id="ARBA00010701"/>
    </source>
</evidence>
<name>A0AAD8EQX5_DIPPU</name>
<sequence>MKEENLPMWRQVIEAVMNETDSLDDIIFQEHDEEEEDTDDELQNRFGIGKDDKVDCYGLPDAISKLLRFLFQKDTTVNTKFLLSTRNQPNPVELTSDVNGTDFDPRRRTIFIVHGFMSNGRMQWVKDMVAALLPRVDANVFAVDWSEGGNSWMYWKAVANTRVAGEEMCTFIRKLMEIGLSKDNIHLIGHSLGAHICSYVGSHLGGVARITGLDPAQPCFQENVREIRLDPSDAQFIDIIHTNGRSLEKLGLGLPEPIGKEHYYKNRPTLEAYYSPFICHKSIYPVHNCIARVISTLSSSKIIIT</sequence>
<evidence type="ECO:0000313" key="7">
    <source>
        <dbReference type="Proteomes" id="UP001233999"/>
    </source>
</evidence>
<feature type="non-terminal residue" evidence="6">
    <location>
        <position position="1"/>
    </location>
</feature>
<comment type="caution">
    <text evidence="6">The sequence shown here is derived from an EMBL/GenBank/DDBJ whole genome shotgun (WGS) entry which is preliminary data.</text>
</comment>
<evidence type="ECO:0000256" key="1">
    <source>
        <dbReference type="ARBA" id="ARBA00004613"/>
    </source>
</evidence>
<dbReference type="Pfam" id="PF00151">
    <property type="entry name" value="Lipase"/>
    <property type="match status" value="1"/>
</dbReference>
<dbReference type="InterPro" id="IPR013818">
    <property type="entry name" value="Lipase"/>
</dbReference>
<dbReference type="AlphaFoldDB" id="A0AAD8EQX5"/>
<dbReference type="InterPro" id="IPR029058">
    <property type="entry name" value="AB_hydrolase_fold"/>
</dbReference>
<dbReference type="InterPro" id="IPR000734">
    <property type="entry name" value="TAG_lipase"/>
</dbReference>
<feature type="domain" description="Lipase" evidence="5">
    <location>
        <begin position="72"/>
        <end position="268"/>
    </location>
</feature>
<evidence type="ECO:0000256" key="4">
    <source>
        <dbReference type="RuleBase" id="RU004262"/>
    </source>
</evidence>
<evidence type="ECO:0000256" key="3">
    <source>
        <dbReference type="ARBA" id="ARBA00022525"/>
    </source>
</evidence>
<organism evidence="6 7">
    <name type="scientific">Diploptera punctata</name>
    <name type="common">Pacific beetle cockroach</name>
    <dbReference type="NCBI Taxonomy" id="6984"/>
    <lineage>
        <taxon>Eukaryota</taxon>
        <taxon>Metazoa</taxon>
        <taxon>Ecdysozoa</taxon>
        <taxon>Arthropoda</taxon>
        <taxon>Hexapoda</taxon>
        <taxon>Insecta</taxon>
        <taxon>Pterygota</taxon>
        <taxon>Neoptera</taxon>
        <taxon>Polyneoptera</taxon>
        <taxon>Dictyoptera</taxon>
        <taxon>Blattodea</taxon>
        <taxon>Blaberoidea</taxon>
        <taxon>Blaberidae</taxon>
        <taxon>Diplopterinae</taxon>
        <taxon>Diploptera</taxon>
    </lineage>
</organism>
<evidence type="ECO:0000313" key="6">
    <source>
        <dbReference type="EMBL" id="KAJ9598799.1"/>
    </source>
</evidence>
<dbReference type="Proteomes" id="UP001233999">
    <property type="component" value="Unassembled WGS sequence"/>
</dbReference>
<reference evidence="6" key="2">
    <citation type="submission" date="2023-05" db="EMBL/GenBank/DDBJ databases">
        <authorList>
            <person name="Fouks B."/>
        </authorList>
    </citation>
    <scope>NUCLEOTIDE SEQUENCE</scope>
    <source>
        <strain evidence="6">Stay&amp;Tobe</strain>
        <tissue evidence="6">Testes</tissue>
    </source>
</reference>
<dbReference type="PANTHER" id="PTHR11610">
    <property type="entry name" value="LIPASE"/>
    <property type="match status" value="1"/>
</dbReference>
<accession>A0AAD8EQX5</accession>
<comment type="subcellular location">
    <subcellularLocation>
        <location evidence="1">Secreted</location>
    </subcellularLocation>
</comment>
<dbReference type="GO" id="GO:0016298">
    <property type="term" value="F:lipase activity"/>
    <property type="evidence" value="ECO:0007669"/>
    <property type="project" value="InterPro"/>
</dbReference>
<protein>
    <recommendedName>
        <fullName evidence="5">Lipase domain-containing protein</fullName>
    </recommendedName>
</protein>
<dbReference type="PANTHER" id="PTHR11610:SF178">
    <property type="entry name" value="LIPASE MEMBER H-A-LIKE PROTEIN"/>
    <property type="match status" value="1"/>
</dbReference>
<dbReference type="GO" id="GO:0005615">
    <property type="term" value="C:extracellular space"/>
    <property type="evidence" value="ECO:0007669"/>
    <property type="project" value="TreeGrafter"/>
</dbReference>
<comment type="similarity">
    <text evidence="2 4">Belongs to the AB hydrolase superfamily. Lipase family.</text>
</comment>
<dbReference type="SUPFAM" id="SSF53474">
    <property type="entry name" value="alpha/beta-Hydrolases"/>
    <property type="match status" value="1"/>
</dbReference>
<keyword evidence="3" id="KW-0964">Secreted</keyword>
<proteinExistence type="inferred from homology"/>
<gene>
    <name evidence="6" type="ORF">L9F63_026666</name>
</gene>
<keyword evidence="7" id="KW-1185">Reference proteome</keyword>
<dbReference type="Gene3D" id="3.40.50.1820">
    <property type="entry name" value="alpha/beta hydrolase"/>
    <property type="match status" value="1"/>
</dbReference>
<evidence type="ECO:0000259" key="5">
    <source>
        <dbReference type="Pfam" id="PF00151"/>
    </source>
</evidence>
<dbReference type="PRINTS" id="PR00821">
    <property type="entry name" value="TAGLIPASE"/>
</dbReference>